<evidence type="ECO:0000313" key="2">
    <source>
        <dbReference type="Proteomes" id="UP000190951"/>
    </source>
</evidence>
<protein>
    <submittedName>
        <fullName evidence="1">Uncharacterized protein</fullName>
    </submittedName>
</protein>
<dbReference type="InterPro" id="IPR029032">
    <property type="entry name" value="AhpD-like"/>
</dbReference>
<dbReference type="PANTHER" id="PTHR33570:SF2">
    <property type="entry name" value="CARBOXYMUCONOLACTONE DECARBOXYLASE-LIKE DOMAIN-CONTAINING PROTEIN"/>
    <property type="match status" value="1"/>
</dbReference>
<dbReference type="KEGG" id="crw:CROST_013010"/>
<dbReference type="SUPFAM" id="SSF69118">
    <property type="entry name" value="AhpD-like"/>
    <property type="match status" value="1"/>
</dbReference>
<proteinExistence type="predicted"/>
<dbReference type="PANTHER" id="PTHR33570">
    <property type="entry name" value="4-CARBOXYMUCONOLACTONE DECARBOXYLASE FAMILY PROTEIN"/>
    <property type="match status" value="1"/>
</dbReference>
<dbReference type="Proteomes" id="UP000190951">
    <property type="component" value="Chromosome"/>
</dbReference>
<sequence>MNRIEEGKKVERQLWGEEKVDTLKATDPEFYEIMERFIYGEVWQHGKLDEKLREIVAIAVNLTNQTIDQLGEHVEAALNIGVTPVEVKETLYQCTPYVGFSKVQKAIKVTNEVFLKKGVELPLKGQSTTTEDNRIHKGIEVQKAIFGGEHIDVMRANAPDNLKHIQDYLSGYCFGDICGRNGLDAKKREIITFSVISALGGCENQLRAHIAGNAAVGNTKEILLDVITQCMPYIGFPRTLNAIACINEVLA</sequence>
<dbReference type="GO" id="GO:0051920">
    <property type="term" value="F:peroxiredoxin activity"/>
    <property type="evidence" value="ECO:0007669"/>
    <property type="project" value="InterPro"/>
</dbReference>
<reference evidence="1 2" key="1">
    <citation type="submission" date="2022-04" db="EMBL/GenBank/DDBJ databases">
        <title>Genome sequence of C. roseum typestrain.</title>
        <authorList>
            <person name="Poehlein A."/>
            <person name="Schoch T."/>
            <person name="Duerre P."/>
            <person name="Daniel R."/>
        </authorList>
    </citation>
    <scope>NUCLEOTIDE SEQUENCE [LARGE SCALE GENOMIC DNA]</scope>
    <source>
        <strain evidence="1 2">DSM 7320</strain>
    </source>
</reference>
<dbReference type="Gene3D" id="1.20.1290.10">
    <property type="entry name" value="AhpD-like"/>
    <property type="match status" value="1"/>
</dbReference>
<dbReference type="InterPro" id="IPR052512">
    <property type="entry name" value="4CMD/NDH-1_regulator"/>
</dbReference>
<organism evidence="1 2">
    <name type="scientific">Clostridium felsineum</name>
    <dbReference type="NCBI Taxonomy" id="36839"/>
    <lineage>
        <taxon>Bacteria</taxon>
        <taxon>Bacillati</taxon>
        <taxon>Bacillota</taxon>
        <taxon>Clostridia</taxon>
        <taxon>Eubacteriales</taxon>
        <taxon>Clostridiaceae</taxon>
        <taxon>Clostridium</taxon>
    </lineage>
</organism>
<dbReference type="InterPro" id="IPR003779">
    <property type="entry name" value="CMD-like"/>
</dbReference>
<dbReference type="EMBL" id="CP096983">
    <property type="protein sequence ID" value="URZ10591.1"/>
    <property type="molecule type" value="Genomic_DNA"/>
</dbReference>
<dbReference type="STRING" id="84029.CROST_33340"/>
<dbReference type="AlphaFoldDB" id="A0A1S8L120"/>
<keyword evidence="2" id="KW-1185">Reference proteome</keyword>
<dbReference type="Pfam" id="PF02627">
    <property type="entry name" value="CMD"/>
    <property type="match status" value="2"/>
</dbReference>
<name>A0A1S8L120_9CLOT</name>
<accession>A0A1S8L120</accession>
<dbReference type="RefSeq" id="WP_077835670.1">
    <property type="nucleotide sequence ID" value="NZ_CP096983.1"/>
</dbReference>
<gene>
    <name evidence="1" type="ORF">CROST_013010</name>
</gene>
<evidence type="ECO:0000313" key="1">
    <source>
        <dbReference type="EMBL" id="URZ10591.1"/>
    </source>
</evidence>